<dbReference type="AlphaFoldDB" id="A0A9X4KI23"/>
<evidence type="ECO:0000259" key="1">
    <source>
        <dbReference type="Pfam" id="PF01261"/>
    </source>
</evidence>
<gene>
    <name evidence="2" type="ORF">OMP38_17035</name>
</gene>
<comment type="caution">
    <text evidence="2">The sequence shown here is derived from an EMBL/GenBank/DDBJ whole genome shotgun (WGS) entry which is preliminary data.</text>
</comment>
<organism evidence="2 3">
    <name type="scientific">Cohnella ginsengisoli</name>
    <dbReference type="NCBI Taxonomy" id="425004"/>
    <lineage>
        <taxon>Bacteria</taxon>
        <taxon>Bacillati</taxon>
        <taxon>Bacillota</taxon>
        <taxon>Bacilli</taxon>
        <taxon>Bacillales</taxon>
        <taxon>Paenibacillaceae</taxon>
        <taxon>Cohnella</taxon>
    </lineage>
</organism>
<accession>A0A9X4KI23</accession>
<keyword evidence="3" id="KW-1185">Reference proteome</keyword>
<dbReference type="InterPro" id="IPR013022">
    <property type="entry name" value="Xyl_isomerase-like_TIM-brl"/>
</dbReference>
<dbReference type="EMBL" id="JAPDHZ010000003">
    <property type="protein sequence ID" value="MDG0792385.1"/>
    <property type="molecule type" value="Genomic_DNA"/>
</dbReference>
<name>A0A9X4KI23_9BACL</name>
<evidence type="ECO:0000313" key="3">
    <source>
        <dbReference type="Proteomes" id="UP001153387"/>
    </source>
</evidence>
<sequence>MKEIVHALEAEGIALASLFLYPHYDHLRSDAKRIVEDTLKRSMELANETGARAVRLQVHGHADPAYANVNLSSVAELLAGLLQRDRSGLEVIIQNHSLYASALEVAAAVRLIGDARVGIGFSPDHLRLGGEDPDMALAAVQPAVKRLYAADLQSTNEGYRSVLPGTGEIPLEKIIDALGGKKYGGWITFKWEKLWHPELADHDVALPHFISYIRRLEGKMA</sequence>
<reference evidence="2 3" key="1">
    <citation type="submission" date="2022-10" db="EMBL/GenBank/DDBJ databases">
        <title>Comparative genomic analysis of Cohnella hashimotonis sp. nov., isolated from the International Space Station.</title>
        <authorList>
            <person name="Simpson A."/>
            <person name="Venkateswaran K."/>
        </authorList>
    </citation>
    <scope>NUCLEOTIDE SEQUENCE [LARGE SCALE GENOMIC DNA]</scope>
    <source>
        <strain evidence="2 3">DSM 18997</strain>
    </source>
</reference>
<proteinExistence type="predicted"/>
<dbReference type="SUPFAM" id="SSF51658">
    <property type="entry name" value="Xylose isomerase-like"/>
    <property type="match status" value="1"/>
</dbReference>
<dbReference type="Gene3D" id="3.20.20.150">
    <property type="entry name" value="Divalent-metal-dependent TIM barrel enzymes"/>
    <property type="match status" value="1"/>
</dbReference>
<dbReference type="Pfam" id="PF01261">
    <property type="entry name" value="AP_endonuc_2"/>
    <property type="match status" value="1"/>
</dbReference>
<dbReference type="InterPro" id="IPR036237">
    <property type="entry name" value="Xyl_isomerase-like_sf"/>
</dbReference>
<evidence type="ECO:0000313" key="2">
    <source>
        <dbReference type="EMBL" id="MDG0792385.1"/>
    </source>
</evidence>
<dbReference type="GO" id="GO:0016853">
    <property type="term" value="F:isomerase activity"/>
    <property type="evidence" value="ECO:0007669"/>
    <property type="project" value="UniProtKB-KW"/>
</dbReference>
<feature type="domain" description="Xylose isomerase-like TIM barrel" evidence="1">
    <location>
        <begin position="2"/>
        <end position="194"/>
    </location>
</feature>
<dbReference type="Proteomes" id="UP001153387">
    <property type="component" value="Unassembled WGS sequence"/>
</dbReference>
<keyword evidence="2" id="KW-0413">Isomerase</keyword>
<protein>
    <submittedName>
        <fullName evidence="2">Sugar phosphate isomerase/epimerase</fullName>
    </submittedName>
</protein>